<keyword evidence="1" id="KW-0378">Hydrolase</keyword>
<feature type="compositionally biased region" description="Gly residues" evidence="3">
    <location>
        <begin position="1"/>
        <end position="17"/>
    </location>
</feature>
<feature type="region of interest" description="Disordered" evidence="3">
    <location>
        <begin position="1"/>
        <end position="27"/>
    </location>
</feature>
<feature type="compositionally biased region" description="Basic residues" evidence="3">
    <location>
        <begin position="309"/>
        <end position="318"/>
    </location>
</feature>
<dbReference type="Proteomes" id="UP000886653">
    <property type="component" value="Unassembled WGS sequence"/>
</dbReference>
<protein>
    <recommendedName>
        <fullName evidence="6">Cutinase</fullName>
    </recommendedName>
</protein>
<dbReference type="OrthoDB" id="2586582at2759"/>
<feature type="region of interest" description="Disordered" evidence="3">
    <location>
        <begin position="245"/>
        <end position="318"/>
    </location>
</feature>
<comment type="caution">
    <text evidence="4">The sequence shown here is derived from an EMBL/GenBank/DDBJ whole genome shotgun (WGS) entry which is preliminary data.</text>
</comment>
<dbReference type="PANTHER" id="PTHR33630">
    <property type="entry name" value="CUTINASE RV1984C-RELATED-RELATED"/>
    <property type="match status" value="1"/>
</dbReference>
<dbReference type="InterPro" id="IPR000675">
    <property type="entry name" value="Cutinase/axe"/>
</dbReference>
<evidence type="ECO:0000256" key="2">
    <source>
        <dbReference type="ARBA" id="ARBA00023157"/>
    </source>
</evidence>
<feature type="compositionally biased region" description="Gly residues" evidence="3">
    <location>
        <begin position="245"/>
        <end position="308"/>
    </location>
</feature>
<dbReference type="GO" id="GO:0052689">
    <property type="term" value="F:carboxylic ester hydrolase activity"/>
    <property type="evidence" value="ECO:0007669"/>
    <property type="project" value="UniProtKB-ARBA"/>
</dbReference>
<keyword evidence="5" id="KW-1185">Reference proteome</keyword>
<evidence type="ECO:0008006" key="6">
    <source>
        <dbReference type="Google" id="ProtNLM"/>
    </source>
</evidence>
<organism evidence="4 5">
    <name type="scientific">Cronartium quercuum f. sp. fusiforme G11</name>
    <dbReference type="NCBI Taxonomy" id="708437"/>
    <lineage>
        <taxon>Eukaryota</taxon>
        <taxon>Fungi</taxon>
        <taxon>Dikarya</taxon>
        <taxon>Basidiomycota</taxon>
        <taxon>Pucciniomycotina</taxon>
        <taxon>Pucciniomycetes</taxon>
        <taxon>Pucciniales</taxon>
        <taxon>Coleosporiaceae</taxon>
        <taxon>Cronartium</taxon>
    </lineage>
</organism>
<dbReference type="EMBL" id="MU167225">
    <property type="protein sequence ID" value="KAG0149769.1"/>
    <property type="molecule type" value="Genomic_DNA"/>
</dbReference>
<gene>
    <name evidence="4" type="ORF">CROQUDRAFT_73940</name>
</gene>
<dbReference type="Gene3D" id="3.40.50.1820">
    <property type="entry name" value="alpha/beta hydrolase"/>
    <property type="match status" value="1"/>
</dbReference>
<evidence type="ECO:0000256" key="1">
    <source>
        <dbReference type="ARBA" id="ARBA00022801"/>
    </source>
</evidence>
<dbReference type="Pfam" id="PF01083">
    <property type="entry name" value="Cutinase"/>
    <property type="match status" value="1"/>
</dbReference>
<dbReference type="InterPro" id="IPR029058">
    <property type="entry name" value="AB_hydrolase_fold"/>
</dbReference>
<keyword evidence="2" id="KW-1015">Disulfide bond</keyword>
<dbReference type="AlphaFoldDB" id="A0A9P6TFC0"/>
<name>A0A9P6TFC0_9BASI</name>
<dbReference type="SUPFAM" id="SSF53474">
    <property type="entry name" value="alpha/beta-Hydrolases"/>
    <property type="match status" value="1"/>
</dbReference>
<evidence type="ECO:0000313" key="5">
    <source>
        <dbReference type="Proteomes" id="UP000886653"/>
    </source>
</evidence>
<sequence length="318" mass="30616">MGGGMGGIGKKGGGSTGGDDTSGKGAMGAIKKGGGGLGGGGGGATGETPGGGCGKYVIVSARGTGEQQRNPTGYAGYIKGLMKQVPGGSNYEVVYPATVDYTNGPRQGATNAMQYITKQKGKCPKQQLVLIGYSEGAMVVVQLLARQGFPAESVSSIVMYGNPYWQAGKPWNAGTAKTGRGVAAATGIKLPPAFGPKTMDICLTGDMVCTSAGGMAAHLRYPKSQYETAAIAFSAKFLTGGGGGGAGGGGGGSGEGSSSGTPGGDTGGKGKLSGGLGGLGGGGAGKMPGGGGAPKMGGGGMAGLMGGKGARRARRHDM</sequence>
<evidence type="ECO:0000256" key="3">
    <source>
        <dbReference type="SAM" id="MobiDB-lite"/>
    </source>
</evidence>
<evidence type="ECO:0000313" key="4">
    <source>
        <dbReference type="EMBL" id="KAG0149769.1"/>
    </source>
</evidence>
<dbReference type="PANTHER" id="PTHR33630:SF9">
    <property type="entry name" value="CUTINASE 4"/>
    <property type="match status" value="1"/>
</dbReference>
<proteinExistence type="predicted"/>
<dbReference type="SMART" id="SM01110">
    <property type="entry name" value="Cutinase"/>
    <property type="match status" value="1"/>
</dbReference>
<accession>A0A9P6TFC0</accession>
<reference evidence="4" key="1">
    <citation type="submission" date="2013-11" db="EMBL/GenBank/DDBJ databases">
        <title>Genome sequence of the fusiform rust pathogen reveals effectors for host alternation and coevolution with pine.</title>
        <authorList>
            <consortium name="DOE Joint Genome Institute"/>
            <person name="Smith K."/>
            <person name="Pendleton A."/>
            <person name="Kubisiak T."/>
            <person name="Anderson C."/>
            <person name="Salamov A."/>
            <person name="Aerts A."/>
            <person name="Riley R."/>
            <person name="Clum A."/>
            <person name="Lindquist E."/>
            <person name="Ence D."/>
            <person name="Campbell M."/>
            <person name="Kronenberg Z."/>
            <person name="Feau N."/>
            <person name="Dhillon B."/>
            <person name="Hamelin R."/>
            <person name="Burleigh J."/>
            <person name="Smith J."/>
            <person name="Yandell M."/>
            <person name="Nelson C."/>
            <person name="Grigoriev I."/>
            <person name="Davis J."/>
        </authorList>
    </citation>
    <scope>NUCLEOTIDE SEQUENCE</scope>
    <source>
        <strain evidence="4">G11</strain>
    </source>
</reference>